<comment type="domain">
    <text evidence="10">Contains a pseudo-UCH domain. This ubiquitin C-terminal hydrolase (UCH)-like or ubiquitin specific protease (USP)-like domain is predicted to be catalytically inactive because it lacks the active site catalytic triad characteristic of thiol proteases, with residues at the equivalent structural positions that are incompatible with catalysis, and it cannot bind ubiquitin. It functions as a structural scaffold for intra- and intermolecular interactions in the complex.</text>
</comment>
<keyword evidence="3 10" id="KW-0963">Cytoplasm</keyword>
<dbReference type="FunFam" id="3.90.70.10:FF:000135">
    <property type="entry name" value="PAN2-PAN3 deadenylation complex catalytic subunit pan2"/>
    <property type="match status" value="1"/>
</dbReference>
<dbReference type="PANTHER" id="PTHR15728:SF0">
    <property type="entry name" value="PAN2-PAN3 DEADENYLATION COMPLEX CATALYTIC SUBUNIT PAN2"/>
    <property type="match status" value="1"/>
</dbReference>
<comment type="cofactor">
    <cofactor evidence="10">
        <name>a divalent metal cation</name>
        <dbReference type="ChEBI" id="CHEBI:60240"/>
    </cofactor>
    <text evidence="10">Binds 2 metal cations per subunit in the catalytic exonuclease domain.</text>
</comment>
<feature type="compositionally biased region" description="Polar residues" evidence="11">
    <location>
        <begin position="1097"/>
        <end position="1106"/>
    </location>
</feature>
<dbReference type="SMART" id="SM00479">
    <property type="entry name" value="EXOIII"/>
    <property type="match status" value="1"/>
</dbReference>
<dbReference type="Gene3D" id="2.130.10.10">
    <property type="entry name" value="YVTN repeat-like/Quinoprotein amine dehydrogenase"/>
    <property type="match status" value="1"/>
</dbReference>
<evidence type="ECO:0000256" key="9">
    <source>
        <dbReference type="ARBA" id="ARBA00022839"/>
    </source>
</evidence>
<dbReference type="Pfam" id="PF00929">
    <property type="entry name" value="RNase_T"/>
    <property type="match status" value="1"/>
</dbReference>
<dbReference type="InterPro" id="IPR015943">
    <property type="entry name" value="WD40/YVTN_repeat-like_dom_sf"/>
</dbReference>
<dbReference type="GO" id="GO:0003676">
    <property type="term" value="F:nucleic acid binding"/>
    <property type="evidence" value="ECO:0007669"/>
    <property type="project" value="InterPro"/>
</dbReference>
<comment type="catalytic activity">
    <reaction evidence="1 10">
        <text>Exonucleolytic cleavage of poly(A) to 5'-AMP.</text>
        <dbReference type="EC" id="3.1.13.4"/>
    </reaction>
</comment>
<evidence type="ECO:0000256" key="10">
    <source>
        <dbReference type="HAMAP-Rule" id="MF_03182"/>
    </source>
</evidence>
<dbReference type="PROSITE" id="PS50235">
    <property type="entry name" value="USP_3"/>
    <property type="match status" value="1"/>
</dbReference>
<evidence type="ECO:0000259" key="12">
    <source>
        <dbReference type="PROSITE" id="PS50235"/>
    </source>
</evidence>
<reference evidence="13 14" key="1">
    <citation type="submission" date="2019-04" db="EMBL/GenBank/DDBJ databases">
        <title>Friends and foes A comparative genomics study of 23 Aspergillus species from section Flavi.</title>
        <authorList>
            <consortium name="DOE Joint Genome Institute"/>
            <person name="Kjaerbolling I."/>
            <person name="Vesth T."/>
            <person name="Frisvad J.C."/>
            <person name="Nybo J.L."/>
            <person name="Theobald S."/>
            <person name="Kildgaard S."/>
            <person name="Isbrandt T."/>
            <person name="Kuo A."/>
            <person name="Sato A."/>
            <person name="Lyhne E.K."/>
            <person name="Kogle M.E."/>
            <person name="Wiebenga A."/>
            <person name="Kun R.S."/>
            <person name="Lubbers R.J."/>
            <person name="Makela M.R."/>
            <person name="Barry K."/>
            <person name="Chovatia M."/>
            <person name="Clum A."/>
            <person name="Daum C."/>
            <person name="Haridas S."/>
            <person name="He G."/>
            <person name="LaButti K."/>
            <person name="Lipzen A."/>
            <person name="Mondo S."/>
            <person name="Riley R."/>
            <person name="Salamov A."/>
            <person name="Simmons B.A."/>
            <person name="Magnuson J.K."/>
            <person name="Henrissat B."/>
            <person name="Mortensen U.H."/>
            <person name="Larsen T.O."/>
            <person name="Devries R.P."/>
            <person name="Grigoriev I.V."/>
            <person name="Machida M."/>
            <person name="Baker S.E."/>
            <person name="Andersen M.R."/>
        </authorList>
    </citation>
    <scope>NUCLEOTIDE SEQUENCE [LARGE SCALE GENOMIC DNA]</scope>
    <source>
        <strain evidence="13 14">IBT 18842</strain>
    </source>
</reference>
<dbReference type="FunFam" id="2.130.10.10:FF:000459">
    <property type="entry name" value="PAN2-PAN3 deadenylation complex catalytic subunit PAN2"/>
    <property type="match status" value="1"/>
</dbReference>
<dbReference type="InterPro" id="IPR036322">
    <property type="entry name" value="WD40_repeat_dom_sf"/>
</dbReference>
<dbReference type="AlphaFoldDB" id="A0A5N6TTV4"/>
<comment type="activity regulation">
    <text evidence="10">Positively regulated by the regulatory subunit PAN3.</text>
</comment>
<evidence type="ECO:0000256" key="8">
    <source>
        <dbReference type="ARBA" id="ARBA00022801"/>
    </source>
</evidence>
<dbReference type="InterPro" id="IPR036397">
    <property type="entry name" value="RNaseH_sf"/>
</dbReference>
<dbReference type="FunFam" id="3.30.420.10:FF:000028">
    <property type="entry name" value="PAN2-PAN3 deadenylation complex catalytic subunit PAN2"/>
    <property type="match status" value="1"/>
</dbReference>
<dbReference type="Gene3D" id="3.90.70.10">
    <property type="entry name" value="Cysteine proteinases"/>
    <property type="match status" value="1"/>
</dbReference>
<dbReference type="InterPro" id="IPR028881">
    <property type="entry name" value="PAN2_UCH_dom"/>
</dbReference>
<dbReference type="SUPFAM" id="SSF54001">
    <property type="entry name" value="Cysteine proteinases"/>
    <property type="match status" value="1"/>
</dbReference>
<keyword evidence="7 10" id="KW-0479">Metal-binding</keyword>
<accession>A0A5N6TTV4</accession>
<evidence type="ECO:0000313" key="13">
    <source>
        <dbReference type="EMBL" id="KAE8149511.1"/>
    </source>
</evidence>
<organism evidence="13 14">
    <name type="scientific">Aspergillus avenaceus</name>
    <dbReference type="NCBI Taxonomy" id="36643"/>
    <lineage>
        <taxon>Eukaryota</taxon>
        <taxon>Fungi</taxon>
        <taxon>Dikarya</taxon>
        <taxon>Ascomycota</taxon>
        <taxon>Pezizomycotina</taxon>
        <taxon>Eurotiomycetes</taxon>
        <taxon>Eurotiomycetidae</taxon>
        <taxon>Eurotiales</taxon>
        <taxon>Aspergillaceae</taxon>
        <taxon>Aspergillus</taxon>
        <taxon>Aspergillus subgen. Circumdati</taxon>
    </lineage>
</organism>
<dbReference type="GO" id="GO:0006397">
    <property type="term" value="P:mRNA processing"/>
    <property type="evidence" value="ECO:0007669"/>
    <property type="project" value="UniProtKB-KW"/>
</dbReference>
<name>A0A5N6TTV4_ASPAV</name>
<evidence type="ECO:0000256" key="1">
    <source>
        <dbReference type="ARBA" id="ARBA00001663"/>
    </source>
</evidence>
<keyword evidence="6 10" id="KW-0540">Nuclease</keyword>
<evidence type="ECO:0000256" key="4">
    <source>
        <dbReference type="ARBA" id="ARBA00022574"/>
    </source>
</evidence>
<dbReference type="InterPro" id="IPR013520">
    <property type="entry name" value="Ribonucl_H"/>
</dbReference>
<protein>
    <recommendedName>
        <fullName evidence="10">PAN2-PAN3 deadenylation complex catalytic subunit PAN2</fullName>
        <ecNumber evidence="10">3.1.13.4</ecNumber>
    </recommendedName>
    <alternativeName>
        <fullName evidence="10">PAB1P-dependent poly(A)-specific ribonuclease</fullName>
    </alternativeName>
    <alternativeName>
        <fullName evidence="10">Poly(A)-nuclease deadenylation complex subunit 2</fullName>
        <shortName evidence="10">PAN deadenylation complex subunit 2</shortName>
    </alternativeName>
</protein>
<dbReference type="PANTHER" id="PTHR15728">
    <property type="entry name" value="DEADENYLATION COMPLEX CATALYTIC SUBUNIT PAN2"/>
    <property type="match status" value="1"/>
</dbReference>
<dbReference type="OrthoDB" id="16516at2759"/>
<dbReference type="InterPro" id="IPR038765">
    <property type="entry name" value="Papain-like_cys_pep_sf"/>
</dbReference>
<feature type="region of interest" description="Disordered" evidence="11">
    <location>
        <begin position="1081"/>
        <end position="1158"/>
    </location>
</feature>
<dbReference type="GO" id="GO:0000289">
    <property type="term" value="P:nuclear-transcribed mRNA poly(A) tail shortening"/>
    <property type="evidence" value="ECO:0007669"/>
    <property type="project" value="UniProtKB-UniRule"/>
</dbReference>
<comment type="domain">
    <text evidence="10">The linker, or PAN3 interaction domain (PID), between the WD40 repeats and the pseudo-UCH domain mediates interaction with PAN3.</text>
</comment>
<comment type="similarity">
    <text evidence="10">Belongs to the peptidase C19 family. PAN2 subfamily.</text>
</comment>
<dbReference type="GO" id="GO:0046872">
    <property type="term" value="F:metal ion binding"/>
    <property type="evidence" value="ECO:0007669"/>
    <property type="project" value="UniProtKB-KW"/>
</dbReference>
<evidence type="ECO:0000256" key="6">
    <source>
        <dbReference type="ARBA" id="ARBA00022722"/>
    </source>
</evidence>
<dbReference type="CDD" id="cd06143">
    <property type="entry name" value="PAN2_exo"/>
    <property type="match status" value="1"/>
</dbReference>
<comment type="function">
    <text evidence="10">Catalytic subunit of the poly(A)-nuclease (PAN) deadenylation complex, one of two cytoplasmic mRNA deadenylases involved in mRNA turnover. PAN specifically shortens poly(A) tails of RNA and the activity is stimulated by poly(A)-binding protein PAB1. PAN deadenylation is followed by rapid degradation of the shortened mRNA tails by the CCR4-NOT complex. Deadenylated mRNAs are then degraded by two alternative mechanisms, namely exosome-mediated 3'-5' exonucleolytic degradation, or deadenlyation-dependent mRNA decaping and subsequent 5'-3' exonucleolytic degradation by XRN1. May also be involved in post-transcriptional maturation of mRNA poly(A) tails.</text>
</comment>
<evidence type="ECO:0000256" key="11">
    <source>
        <dbReference type="SAM" id="MobiDB-lite"/>
    </source>
</evidence>
<dbReference type="GO" id="GO:0004535">
    <property type="term" value="F:poly(A)-specific ribonuclease activity"/>
    <property type="evidence" value="ECO:0007669"/>
    <property type="project" value="UniProtKB-UniRule"/>
</dbReference>
<proteinExistence type="inferred from homology"/>
<comment type="subunit">
    <text evidence="10">Forms a heterotrimer with an asymmetric homodimer of the regulatory subunit PAN3 to form the poly(A)-nuclease (PAN) deadenylation complex.</text>
</comment>
<keyword evidence="4" id="KW-0853">WD repeat</keyword>
<dbReference type="Pfam" id="PF20770">
    <property type="entry name" value="PAN2_N"/>
    <property type="match status" value="1"/>
</dbReference>
<dbReference type="EC" id="3.1.13.4" evidence="10"/>
<comment type="subcellular location">
    <subcellularLocation>
        <location evidence="2 10">Cytoplasm</location>
    </subcellularLocation>
</comment>
<feature type="binding site" evidence="10">
    <location>
        <position position="1042"/>
    </location>
    <ligand>
        <name>a divalent metal cation</name>
        <dbReference type="ChEBI" id="CHEBI:60240"/>
        <note>catalytic</note>
    </ligand>
</feature>
<dbReference type="InterPro" id="IPR012337">
    <property type="entry name" value="RNaseH-like_sf"/>
</dbReference>
<evidence type="ECO:0000256" key="2">
    <source>
        <dbReference type="ARBA" id="ARBA00004496"/>
    </source>
</evidence>
<dbReference type="GO" id="GO:0031251">
    <property type="term" value="C:PAN complex"/>
    <property type="evidence" value="ECO:0007669"/>
    <property type="project" value="UniProtKB-UniRule"/>
</dbReference>
<feature type="binding site" evidence="10">
    <location>
        <position position="876"/>
    </location>
    <ligand>
        <name>a divalent metal cation</name>
        <dbReference type="ChEBI" id="CHEBI:60240"/>
        <note>catalytic</note>
    </ligand>
</feature>
<sequence>MEADWDELSRIPVPPPGMHGLPTIATTIAFDDVMELLWVGNEYGRLNSFYGPELQRYTSVRGHPETEGPVRQILFHERGVISISPKSVHMIARRGLTQWHIAHEEMTDLRCMSFTAQTNKIIVAGCQKVMFTIDIDKGMIVDKLPTEHNYTMMKRSRYLCAATDTGSVNALSLADFGVVKSWKAHGTAVNDMDARNDLLVTCGFSVRHLGSPIVDPLANVYDLKTLSPLPPIPFHAGAAYVRMHPKLHTTSFIASQTGQLQVVDLMNPNAINLRQANVSLMLGIDLSPSGEALAINDAECSIHLWGSPAKIHFNEMSKEVELGDVPTRAPPLDWSPDTPLNMVGMPYYHERLLSAWPSHLIFEVGSPPAPVDQGIVPYLRPAEMGHYAPNPKRVKRNQVENTRALSSSETALIAPKFLSEKAREQSRAKSEGLVTEAAESLAGANMNGDTEDDPLLKYSNVEIKYSRFGVDDFDFRFYNQTKFSGLETHIANSFTNALLQLIKFVPLVRNVALYHAASSCIFENCLLCEMAYLFDMLEKANGQNCQATNLLKAFSSFREASSLGLLEENLTNKSLSAAIQSVNRFFLNQMVHDFHMVHPNSDDLDHRLTTVASEAIRCMYCQKEIVRPGNSLVSELIYPAIDIKQIRRNPAYRFPNILRASIERETQNRGWCNYCRRYQQVAIRKTVHSMPPVIMLNAALNNPISRRLWAIPGWLPEEVGIVVDAGQILCFEGEELRMRQQNKMRGLEVYELVGFVAEINIPEHQKPHLVSFINVSISSREPEEANKWHLFNDFLVTEVDKDEALRFNQPWKTPCVVAYQLKDGRHAIDENWKTILDTTLLFREWSLNAGRPVESLVTLSAQEKPTPGTPVALDTEFVDLEKAEIDVKADGSQEIVRPSKSGLARVSVLRGTGKQGGAPFIDDYITIKEPIVDYVTQYSGIKPGDLDPRTSQHNLVPLKVAYKKLWLLLNLGCVFVGHGLASDFRKINIQVPKSQTVDTQYLFFHPGKNRRLSLRYLAWAVFKEYIQEEPADNNQGHDSIEDARMALRLWRKFREYQEAGVVSQILEELFREGSKLGFRPPARNGTATVLSRPGTAVTMQNNSGRNTPSTPDVPVPAPAPSAPSTPRQGFRRSVALTPSNGSFTGPGAGDFFGGSPLK</sequence>
<dbReference type="EMBL" id="ML742120">
    <property type="protein sequence ID" value="KAE8149511.1"/>
    <property type="molecule type" value="Genomic_DNA"/>
</dbReference>
<dbReference type="InterPro" id="IPR030843">
    <property type="entry name" value="PAN2"/>
</dbReference>
<dbReference type="InterPro" id="IPR050785">
    <property type="entry name" value="PAN2-PAN3_catalytic_subunit"/>
</dbReference>
<feature type="binding site" evidence="10">
    <location>
        <position position="983"/>
    </location>
    <ligand>
        <name>a divalent metal cation</name>
        <dbReference type="ChEBI" id="CHEBI:60240"/>
        <note>catalytic</note>
    </ligand>
</feature>
<keyword evidence="5 10" id="KW-0507">mRNA processing</keyword>
<dbReference type="InterPro" id="IPR048841">
    <property type="entry name" value="PAN2_N"/>
</dbReference>
<evidence type="ECO:0000256" key="3">
    <source>
        <dbReference type="ARBA" id="ARBA00022490"/>
    </source>
</evidence>
<evidence type="ECO:0000313" key="14">
    <source>
        <dbReference type="Proteomes" id="UP000325780"/>
    </source>
</evidence>
<dbReference type="Proteomes" id="UP000325780">
    <property type="component" value="Unassembled WGS sequence"/>
</dbReference>
<dbReference type="Pfam" id="PF13423">
    <property type="entry name" value="UCH_1"/>
    <property type="match status" value="1"/>
</dbReference>
<feature type="binding site" evidence="10">
    <location>
        <position position="874"/>
    </location>
    <ligand>
        <name>a divalent metal cation</name>
        <dbReference type="ChEBI" id="CHEBI:60240"/>
        <note>catalytic</note>
    </ligand>
</feature>
<evidence type="ECO:0000256" key="7">
    <source>
        <dbReference type="ARBA" id="ARBA00022723"/>
    </source>
</evidence>
<keyword evidence="14" id="KW-1185">Reference proteome</keyword>
<dbReference type="HAMAP" id="MF_03182">
    <property type="entry name" value="PAN2"/>
    <property type="match status" value="1"/>
</dbReference>
<dbReference type="SUPFAM" id="SSF53098">
    <property type="entry name" value="Ribonuclease H-like"/>
    <property type="match status" value="1"/>
</dbReference>
<dbReference type="GO" id="GO:0000932">
    <property type="term" value="C:P-body"/>
    <property type="evidence" value="ECO:0007669"/>
    <property type="project" value="TreeGrafter"/>
</dbReference>
<feature type="region of interest" description="Linker" evidence="10">
    <location>
        <begin position="316"/>
        <end position="452"/>
    </location>
</feature>
<dbReference type="Gene3D" id="3.30.420.10">
    <property type="entry name" value="Ribonuclease H-like superfamily/Ribonuclease H"/>
    <property type="match status" value="1"/>
</dbReference>
<keyword evidence="9 10" id="KW-0269">Exonuclease</keyword>
<evidence type="ECO:0000256" key="5">
    <source>
        <dbReference type="ARBA" id="ARBA00022664"/>
    </source>
</evidence>
<feature type="compositionally biased region" description="Pro residues" evidence="11">
    <location>
        <begin position="1111"/>
        <end position="1123"/>
    </location>
</feature>
<gene>
    <name evidence="10" type="primary">PAN2</name>
    <name evidence="13" type="ORF">BDV25DRAFT_156104</name>
</gene>
<keyword evidence="8 10" id="KW-0378">Hydrolase</keyword>
<dbReference type="InterPro" id="IPR028889">
    <property type="entry name" value="USP"/>
</dbReference>
<feature type="domain" description="USP" evidence="12">
    <location>
        <begin position="484"/>
        <end position="822"/>
    </location>
</feature>
<dbReference type="SUPFAM" id="SSF50978">
    <property type="entry name" value="WD40 repeat-like"/>
    <property type="match status" value="1"/>
</dbReference>